<comment type="caution">
    <text evidence="1">The sequence shown here is derived from an EMBL/GenBank/DDBJ whole genome shotgun (WGS) entry which is preliminary data.</text>
</comment>
<evidence type="ECO:0000313" key="2">
    <source>
        <dbReference type="Proteomes" id="UP000033500"/>
    </source>
</evidence>
<proteinExistence type="predicted"/>
<name>A0A0F4TGV9_PSEFL</name>
<gene>
    <name evidence="1" type="ORF">VC34_14650</name>
</gene>
<dbReference type="Proteomes" id="UP000033500">
    <property type="component" value="Unassembled WGS sequence"/>
</dbReference>
<sequence>MAIKIVPRTPRPDSNGVKNIGPLADIAIDTLADGLIAKSVLDTGFVTINFTRTAEEFDEDELEVDSAVKGRPLTLWDQKIVLGPVAARPVGTIPIRLPASLFPELPTPATPTTYEVMFQLYKEGGGVNEPSNLLEFVIDKTAPFGSKRSDANGNAVVTLAVPTPTPAFVNSPSDPQRTINEAWISDPANANLNFTVNVGYPLRRLDENLRVWLISGAQRVEVWNDEVPISGAFTIANTVLRTFPNGRVRIQYQWKDLPGNESRESAASDVLTLALAQPPVSTKGPLVPKTDPNYTTALYLDDFAGGITAIVESAFITNAEPGDEIFITIEDATDATNSVNLTSQPWVANTNLTFALTYTDLSQIFDDADEPKIANIWYEIVRTGIPNAESPVQLITLAFDYAGPMNPDIPDLTNRDIVLPVVTGASNTPNDLRPGDRNSPGKFKVTLAIGQPPITSAELAKCYINGLLVGEFNPFAGADADEFEVPVSADIISRLPIGTVDAYWTIQKADSDKNVMKSRNQLVTVAGAAIPLPPPTIRIRNPALRDYIECYGMISPTSSMVLGLQIPKDALLPPGKTITARFAVYRDLAGTDLIAGTEDSRDYVIKAANLPDVAPVSSPVIFKLAQPVRGAIAYGKYWYTTDINGQQSSDPIIKRIDNISNSFNYCDLTPAPATVP</sequence>
<reference evidence="1 2" key="1">
    <citation type="submission" date="2015-03" db="EMBL/GenBank/DDBJ databases">
        <title>Comparative genomics of Pseudomonas insights into diversity of traits involved in vanlence and defense.</title>
        <authorList>
            <person name="Qin Y."/>
        </authorList>
    </citation>
    <scope>NUCLEOTIDE SEQUENCE [LARGE SCALE GENOMIC DNA]</scope>
    <source>
        <strain evidence="1 2">C3</strain>
    </source>
</reference>
<protein>
    <submittedName>
        <fullName evidence="1">Uncharacterized protein</fullName>
    </submittedName>
</protein>
<organism evidence="1 2">
    <name type="scientific">Pseudomonas fluorescens</name>
    <dbReference type="NCBI Taxonomy" id="294"/>
    <lineage>
        <taxon>Bacteria</taxon>
        <taxon>Pseudomonadati</taxon>
        <taxon>Pseudomonadota</taxon>
        <taxon>Gammaproteobacteria</taxon>
        <taxon>Pseudomonadales</taxon>
        <taxon>Pseudomonadaceae</taxon>
        <taxon>Pseudomonas</taxon>
    </lineage>
</organism>
<dbReference type="PATRIC" id="fig|294.131.peg.1025"/>
<dbReference type="AlphaFoldDB" id="A0A0F4TGV9"/>
<evidence type="ECO:0000313" key="1">
    <source>
        <dbReference type="EMBL" id="KJZ43220.1"/>
    </source>
</evidence>
<accession>A0A0F4TGV9</accession>
<dbReference type="EMBL" id="LACD01000017">
    <property type="protein sequence ID" value="KJZ43220.1"/>
    <property type="molecule type" value="Genomic_DNA"/>
</dbReference>